<reference evidence="2 3" key="1">
    <citation type="submission" date="2019-11" db="EMBL/GenBank/DDBJ databases">
        <authorList>
            <person name="Li X."/>
        </authorList>
    </citation>
    <scope>NUCLEOTIDE SEQUENCE [LARGE SCALE GENOMIC DNA]</scope>
    <source>
        <strain evidence="2 3">L9</strain>
    </source>
</reference>
<name>A0A6N8FHS0_9BACI</name>
<organism evidence="2 3">
    <name type="scientific">Ornithinibacillus caprae</name>
    <dbReference type="NCBI Taxonomy" id="2678566"/>
    <lineage>
        <taxon>Bacteria</taxon>
        <taxon>Bacillati</taxon>
        <taxon>Bacillota</taxon>
        <taxon>Bacilli</taxon>
        <taxon>Bacillales</taxon>
        <taxon>Bacillaceae</taxon>
        <taxon>Ornithinibacillus</taxon>
    </lineage>
</organism>
<keyword evidence="3" id="KW-1185">Reference proteome</keyword>
<gene>
    <name evidence="2" type="ORF">GMD78_11480</name>
</gene>
<dbReference type="RefSeq" id="WP_155668971.1">
    <property type="nucleotide sequence ID" value="NZ_WOCA01000008.1"/>
</dbReference>
<protein>
    <submittedName>
        <fullName evidence="2">Uncharacterized protein</fullName>
    </submittedName>
</protein>
<keyword evidence="1" id="KW-1133">Transmembrane helix</keyword>
<keyword evidence="1" id="KW-0472">Membrane</keyword>
<evidence type="ECO:0000313" key="3">
    <source>
        <dbReference type="Proteomes" id="UP000469125"/>
    </source>
</evidence>
<dbReference type="Proteomes" id="UP000469125">
    <property type="component" value="Unassembled WGS sequence"/>
</dbReference>
<sequence>MGEYYLGAGLQAIGTVLSAISVTPTGFIDKNDQHDLNVLGNTLQATGSALQASGQTTLSSLGNKAQAVGNTTVIYGLLISNSEEQKLILSIKGELIQALGGGISFVSTGGLGNPSFNRIGNLLQAIGNSLQAIGGKQKLQSISKRVVGDDGSFFILIGSWIQAFGAILIALNYIAQE</sequence>
<evidence type="ECO:0000313" key="2">
    <source>
        <dbReference type="EMBL" id="MUK88995.1"/>
    </source>
</evidence>
<evidence type="ECO:0000256" key="1">
    <source>
        <dbReference type="SAM" id="Phobius"/>
    </source>
</evidence>
<accession>A0A6N8FHS0</accession>
<comment type="caution">
    <text evidence="2">The sequence shown here is derived from an EMBL/GenBank/DDBJ whole genome shotgun (WGS) entry which is preliminary data.</text>
</comment>
<dbReference type="InterPro" id="IPR054224">
    <property type="entry name" value="DUF6944"/>
</dbReference>
<feature type="transmembrane region" description="Helical" evidence="1">
    <location>
        <begin position="153"/>
        <end position="175"/>
    </location>
</feature>
<dbReference type="EMBL" id="WOCA01000008">
    <property type="protein sequence ID" value="MUK88995.1"/>
    <property type="molecule type" value="Genomic_DNA"/>
</dbReference>
<dbReference type="Pfam" id="PF22116">
    <property type="entry name" value="DUF6944"/>
    <property type="match status" value="1"/>
</dbReference>
<keyword evidence="1" id="KW-0812">Transmembrane</keyword>
<dbReference type="AlphaFoldDB" id="A0A6N8FHS0"/>
<proteinExistence type="predicted"/>